<evidence type="ECO:0000313" key="7">
    <source>
        <dbReference type="Proteomes" id="UP000316855"/>
    </source>
</evidence>
<dbReference type="KEGG" id="gax:Pan161_18800"/>
<evidence type="ECO:0000313" key="5">
    <source>
        <dbReference type="EMBL" id="QDT93918.1"/>
    </source>
</evidence>
<dbReference type="GO" id="GO:0006313">
    <property type="term" value="P:DNA transposition"/>
    <property type="evidence" value="ECO:0007669"/>
    <property type="project" value="InterPro"/>
</dbReference>
<dbReference type="GO" id="GO:0004803">
    <property type="term" value="F:transposase activity"/>
    <property type="evidence" value="ECO:0007669"/>
    <property type="project" value="InterPro"/>
</dbReference>
<dbReference type="PANTHER" id="PTHR30007">
    <property type="entry name" value="PHP DOMAIN PROTEIN"/>
    <property type="match status" value="1"/>
</dbReference>
<dbReference type="KEGG" id="gax:Pan161_56050"/>
<dbReference type="EMBL" id="CP036343">
    <property type="protein sequence ID" value="QDT91312.1"/>
    <property type="molecule type" value="Genomic_DNA"/>
</dbReference>
<dbReference type="EMBL" id="CP036343">
    <property type="protein sequence ID" value="QDT90230.1"/>
    <property type="molecule type" value="Genomic_DNA"/>
</dbReference>
<dbReference type="EMBL" id="CP036343">
    <property type="protein sequence ID" value="QDT90799.1"/>
    <property type="molecule type" value="Genomic_DNA"/>
</dbReference>
<evidence type="ECO:0000259" key="1">
    <source>
        <dbReference type="Pfam" id="PF01609"/>
    </source>
</evidence>
<dbReference type="EMBL" id="CP036343">
    <property type="protein sequence ID" value="QDT94319.1"/>
    <property type="molecule type" value="Genomic_DNA"/>
</dbReference>
<sequence length="138" mass="16544">MICVDAQGIPLAVETESANRNEAILVEPLIAKMTLKKRHPQRLIYDKAGDSQKLRDCLAEQNIDFICPHRDIKNRKQKSQDGRKLRRYKRRWIVERTISWLHNYRRVVTRWEYHNHLYTGFVKLACLFTIIKRFSDHL</sequence>
<dbReference type="KEGG" id="gax:Pan161_24530"/>
<keyword evidence="7" id="KW-1185">Reference proteome</keyword>
<dbReference type="Pfam" id="PF01609">
    <property type="entry name" value="DDE_Tnp_1"/>
    <property type="match status" value="1"/>
</dbReference>
<dbReference type="RefSeq" id="WP_197995936.1">
    <property type="nucleotide sequence ID" value="NZ_CP036343.1"/>
</dbReference>
<feature type="domain" description="Transposase IS4-like" evidence="1">
    <location>
        <begin position="2"/>
        <end position="127"/>
    </location>
</feature>
<dbReference type="KEGG" id="gax:Pan161_29690"/>
<gene>
    <name evidence="2" type="ORF">Pan161_18800</name>
    <name evidence="3" type="ORF">Pan161_24530</name>
    <name evidence="4" type="ORF">Pan161_29690</name>
    <name evidence="5" type="ORF">Pan161_56050</name>
    <name evidence="6" type="ORF">Pan161_60150</name>
</gene>
<evidence type="ECO:0000313" key="6">
    <source>
        <dbReference type="EMBL" id="QDT94319.1"/>
    </source>
</evidence>
<organism evidence="2 7">
    <name type="scientific">Gimesia algae</name>
    <dbReference type="NCBI Taxonomy" id="2527971"/>
    <lineage>
        <taxon>Bacteria</taxon>
        <taxon>Pseudomonadati</taxon>
        <taxon>Planctomycetota</taxon>
        <taxon>Planctomycetia</taxon>
        <taxon>Planctomycetales</taxon>
        <taxon>Planctomycetaceae</taxon>
        <taxon>Gimesia</taxon>
    </lineage>
</organism>
<evidence type="ECO:0000313" key="4">
    <source>
        <dbReference type="EMBL" id="QDT91312.1"/>
    </source>
</evidence>
<evidence type="ECO:0000313" key="3">
    <source>
        <dbReference type="EMBL" id="QDT90799.1"/>
    </source>
</evidence>
<name>A0A517VB52_9PLAN</name>
<dbReference type="EMBL" id="CP036343">
    <property type="protein sequence ID" value="QDT93918.1"/>
    <property type="molecule type" value="Genomic_DNA"/>
</dbReference>
<dbReference type="InterPro" id="IPR002559">
    <property type="entry name" value="Transposase_11"/>
</dbReference>
<dbReference type="Proteomes" id="UP000316855">
    <property type="component" value="Chromosome"/>
</dbReference>
<reference evidence="2 7" key="1">
    <citation type="submission" date="2019-02" db="EMBL/GenBank/DDBJ databases">
        <title>Deep-cultivation of Planctomycetes and their phenomic and genomic characterization uncovers novel biology.</title>
        <authorList>
            <person name="Wiegand S."/>
            <person name="Jogler M."/>
            <person name="Boedeker C."/>
            <person name="Pinto D."/>
            <person name="Vollmers J."/>
            <person name="Rivas-Marin E."/>
            <person name="Kohn T."/>
            <person name="Peeters S.H."/>
            <person name="Heuer A."/>
            <person name="Rast P."/>
            <person name="Oberbeckmann S."/>
            <person name="Bunk B."/>
            <person name="Jeske O."/>
            <person name="Meyerdierks A."/>
            <person name="Storesund J.E."/>
            <person name="Kallscheuer N."/>
            <person name="Luecker S."/>
            <person name="Lage O.M."/>
            <person name="Pohl T."/>
            <person name="Merkel B.J."/>
            <person name="Hornburger P."/>
            <person name="Mueller R.-W."/>
            <person name="Bruemmer F."/>
            <person name="Labrenz M."/>
            <person name="Spormann A.M."/>
            <person name="Op den Camp H."/>
            <person name="Overmann J."/>
            <person name="Amann R."/>
            <person name="Jetten M.S.M."/>
            <person name="Mascher T."/>
            <person name="Medema M.H."/>
            <person name="Devos D.P."/>
            <person name="Kaster A.-K."/>
            <person name="Ovreas L."/>
            <person name="Rohde M."/>
            <person name="Galperin M.Y."/>
            <person name="Jogler C."/>
        </authorList>
    </citation>
    <scope>NUCLEOTIDE SEQUENCE [LARGE SCALE GENOMIC DNA]</scope>
    <source>
        <strain evidence="2 7">Pan161</strain>
    </source>
</reference>
<dbReference type="GO" id="GO:0003677">
    <property type="term" value="F:DNA binding"/>
    <property type="evidence" value="ECO:0007669"/>
    <property type="project" value="InterPro"/>
</dbReference>
<accession>A0A517VB52</accession>
<proteinExistence type="predicted"/>
<dbReference type="PANTHER" id="PTHR30007:SF1">
    <property type="entry name" value="BLR1914 PROTEIN"/>
    <property type="match status" value="1"/>
</dbReference>
<dbReference type="AlphaFoldDB" id="A0A517VB52"/>
<protein>
    <submittedName>
        <fullName evidence="2">Transposase DDE domain protein</fullName>
    </submittedName>
</protein>
<dbReference type="KEGG" id="gax:Pan161_60150"/>
<evidence type="ECO:0000313" key="2">
    <source>
        <dbReference type="EMBL" id="QDT90230.1"/>
    </source>
</evidence>